<keyword evidence="1" id="KW-0863">Zinc-finger</keyword>
<feature type="region of interest" description="Disordered" evidence="2">
    <location>
        <begin position="650"/>
        <end position="692"/>
    </location>
</feature>
<feature type="compositionally biased region" description="Polar residues" evidence="2">
    <location>
        <begin position="60"/>
        <end position="69"/>
    </location>
</feature>
<keyword evidence="3" id="KW-0812">Transmembrane</keyword>
<dbReference type="OrthoDB" id="4485682at2759"/>
<evidence type="ECO:0000256" key="3">
    <source>
        <dbReference type="SAM" id="Phobius"/>
    </source>
</evidence>
<name>A0A7R7ZXA8_ASPKA</name>
<evidence type="ECO:0000259" key="4">
    <source>
        <dbReference type="PROSITE" id="PS50157"/>
    </source>
</evidence>
<evidence type="ECO:0000256" key="2">
    <source>
        <dbReference type="SAM" id="MobiDB-lite"/>
    </source>
</evidence>
<dbReference type="Gene3D" id="3.30.160.60">
    <property type="entry name" value="Classic Zinc Finger"/>
    <property type="match status" value="1"/>
</dbReference>
<protein>
    <recommendedName>
        <fullName evidence="4">C2H2-type domain-containing protein</fullName>
    </recommendedName>
</protein>
<evidence type="ECO:0000256" key="1">
    <source>
        <dbReference type="PROSITE-ProRule" id="PRU00042"/>
    </source>
</evidence>
<gene>
    <name evidence="5" type="ORF">AKAW2_31527S</name>
</gene>
<dbReference type="GO" id="GO:0008270">
    <property type="term" value="F:zinc ion binding"/>
    <property type="evidence" value="ECO:0007669"/>
    <property type="project" value="UniProtKB-KW"/>
</dbReference>
<dbReference type="SMART" id="SM00355">
    <property type="entry name" value="ZnF_C2H2"/>
    <property type="match status" value="2"/>
</dbReference>
<evidence type="ECO:0000313" key="6">
    <source>
        <dbReference type="Proteomes" id="UP000661280"/>
    </source>
</evidence>
<organism evidence="5 6">
    <name type="scientific">Aspergillus kawachii</name>
    <name type="common">White koji mold</name>
    <name type="synonym">Aspergillus awamori var. kawachi</name>
    <dbReference type="NCBI Taxonomy" id="1069201"/>
    <lineage>
        <taxon>Eukaryota</taxon>
        <taxon>Fungi</taxon>
        <taxon>Dikarya</taxon>
        <taxon>Ascomycota</taxon>
        <taxon>Pezizomycotina</taxon>
        <taxon>Eurotiomycetes</taxon>
        <taxon>Eurotiomycetidae</taxon>
        <taxon>Eurotiales</taxon>
        <taxon>Aspergillaceae</taxon>
        <taxon>Aspergillus</taxon>
        <taxon>Aspergillus subgen. Circumdati</taxon>
    </lineage>
</organism>
<proteinExistence type="predicted"/>
<feature type="region of interest" description="Disordered" evidence="2">
    <location>
        <begin position="1"/>
        <end position="105"/>
    </location>
</feature>
<dbReference type="KEGG" id="aluc:AKAW2_31527S"/>
<dbReference type="EMBL" id="AP024427">
    <property type="protein sequence ID" value="BCR98208.1"/>
    <property type="molecule type" value="Genomic_DNA"/>
</dbReference>
<dbReference type="RefSeq" id="XP_041541974.1">
    <property type="nucleotide sequence ID" value="XM_041688162.1"/>
</dbReference>
<dbReference type="PANTHER" id="PTHR37535">
    <property type="entry name" value="FLUG DOMAIN PROTEIN"/>
    <property type="match status" value="1"/>
</dbReference>
<feature type="compositionally biased region" description="Polar residues" evidence="2">
    <location>
        <begin position="8"/>
        <end position="25"/>
    </location>
</feature>
<evidence type="ECO:0000313" key="5">
    <source>
        <dbReference type="EMBL" id="BCR98208.1"/>
    </source>
</evidence>
<keyword evidence="1" id="KW-0479">Metal-binding</keyword>
<dbReference type="InterPro" id="IPR013087">
    <property type="entry name" value="Znf_C2H2_type"/>
</dbReference>
<dbReference type="Proteomes" id="UP000661280">
    <property type="component" value="Chromosome 3"/>
</dbReference>
<dbReference type="InterPro" id="IPR021842">
    <property type="entry name" value="DUF3435"/>
</dbReference>
<sequence length="756" mass="87562">MHCRRRPNVNNHGVTSESSCTSPIDTDNDRPFEPDSSGTDLTEPECSSPAAQKINRKKSSPSTGTQPSEADSPGVERIHRARYQVPDDDTDEDLAQVPEDYGRSNDTKKLKHRLKERWAWFCQVKAREPSADLKWGNAEDALREASPNDMHRFLNWCLKLEYSPDGRRQKGYKKASALDADWKYFRIYYTRVTKHEMSKEMGEAVRTGMRYLIDKRGLEKQPRANVPVYIEDMVPFNETILSTREKRFYLGFQRIILCLYNTIGLFTINRKHAILDLQFKHLQLSLQQDPHGGPPVLTIEFQPEFVKSVLGMSKLNTFTLPEVVYGVSLVFSPHVLLLIILFYVQAFEAPHLTSMEDLRRLLIEGGRQEMPLPLKKDMDNYYVFPRVQVIDGQPCILWETPMSGSALDAQLRTFSEIHGFLNHFFSHQFRYGGGNLLDKSGFVSEAQRNVIMNHATSSTFIKHYRPRRHTGLQEIMCGLNPDEEFSRAVTRMSRWIDRRRPRYLSDSDRASVEKDPELQSAMRWQYELESQCGDRPHDPALRAMLEDQKRQVHNLRRRLQDKRRKEIRRDFSRKQAVTDIERQLTGGAVSDDPAREVLRKEFAMPSEQILLVETFFTWPITDSLEDEWTRRNKAVAAGIKYCGFQEGGPLRGRPKRSARCDNDDVVLPPSTRKKKTKTQPTALWEKEHTSGGKHIPNAEQTFGCFQCSKTYSDYNGVKRHFRTSHLKDRKCDFCNLSVLHEMHLRRHAGDVHGLRT</sequence>
<keyword evidence="1" id="KW-0862">Zinc</keyword>
<keyword evidence="3" id="KW-1133">Transmembrane helix</keyword>
<keyword evidence="6" id="KW-1185">Reference proteome</keyword>
<keyword evidence="3" id="KW-0472">Membrane</keyword>
<feature type="domain" description="C2H2-type" evidence="4">
    <location>
        <begin position="702"/>
        <end position="730"/>
    </location>
</feature>
<dbReference type="PANTHER" id="PTHR37535:SF2">
    <property type="entry name" value="FINGER DOMAIN PROTEIN, PUTATIVE (AFU_ORTHOLOGUE AFUA_6G09300)-RELATED"/>
    <property type="match status" value="1"/>
</dbReference>
<feature type="transmembrane region" description="Helical" evidence="3">
    <location>
        <begin position="323"/>
        <end position="344"/>
    </location>
</feature>
<accession>A0A7R7ZXA8</accession>
<dbReference type="AlphaFoldDB" id="A0A7R7ZXA8"/>
<reference evidence="5" key="1">
    <citation type="submission" date="2021-01" db="EMBL/GenBank/DDBJ databases">
        <authorList>
            <consortium name="Aspergillus luchuensis mut. kawachii IFO 4304 genome sequencing consortium"/>
            <person name="Kazuki M."/>
            <person name="Futagami T."/>
        </authorList>
    </citation>
    <scope>NUCLEOTIDE SEQUENCE</scope>
    <source>
        <strain evidence="5">IFO 4308</strain>
    </source>
</reference>
<dbReference type="PROSITE" id="PS00028">
    <property type="entry name" value="ZINC_FINGER_C2H2_1"/>
    <property type="match status" value="2"/>
</dbReference>
<dbReference type="PROSITE" id="PS50157">
    <property type="entry name" value="ZINC_FINGER_C2H2_2"/>
    <property type="match status" value="1"/>
</dbReference>
<dbReference type="Pfam" id="PF11917">
    <property type="entry name" value="DUF3435"/>
    <property type="match status" value="1"/>
</dbReference>
<reference evidence="5" key="2">
    <citation type="submission" date="2021-02" db="EMBL/GenBank/DDBJ databases">
        <title>Aspergillus luchuensis mut. kawachii IFO 4304 genome sequence.</title>
        <authorList>
            <person name="Mori K."/>
            <person name="Kadooka C."/>
            <person name="Goto M."/>
            <person name="Futagami T."/>
        </authorList>
    </citation>
    <scope>NUCLEOTIDE SEQUENCE</scope>
    <source>
        <strain evidence="5">IFO 4308</strain>
    </source>
</reference>
<dbReference type="GeneID" id="64959533"/>